<dbReference type="EMBL" id="UINC01175797">
    <property type="protein sequence ID" value="SVD82601.1"/>
    <property type="molecule type" value="Genomic_DNA"/>
</dbReference>
<name>A0A382YI03_9ZZZZ</name>
<dbReference type="InterPro" id="IPR003754">
    <property type="entry name" value="4pyrrol_synth_uPrphyn_synth"/>
</dbReference>
<dbReference type="AlphaFoldDB" id="A0A382YI03"/>
<dbReference type="Gene3D" id="3.40.50.10090">
    <property type="match status" value="2"/>
</dbReference>
<dbReference type="SUPFAM" id="SSF69618">
    <property type="entry name" value="HemD-like"/>
    <property type="match status" value="1"/>
</dbReference>
<accession>A0A382YI03</accession>
<protein>
    <recommendedName>
        <fullName evidence="1">Tetrapyrrole biosynthesis uroporphyrinogen III synthase domain-containing protein</fullName>
    </recommendedName>
</protein>
<gene>
    <name evidence="2" type="ORF">METZ01_LOCUS435455</name>
</gene>
<dbReference type="GO" id="GO:0005829">
    <property type="term" value="C:cytosol"/>
    <property type="evidence" value="ECO:0007669"/>
    <property type="project" value="TreeGrafter"/>
</dbReference>
<dbReference type="InterPro" id="IPR039793">
    <property type="entry name" value="UROS/Hem4"/>
</dbReference>
<dbReference type="Pfam" id="PF02602">
    <property type="entry name" value="HEM4"/>
    <property type="match status" value="1"/>
</dbReference>
<dbReference type="CDD" id="cd06578">
    <property type="entry name" value="HemD"/>
    <property type="match status" value="1"/>
</dbReference>
<organism evidence="2">
    <name type="scientific">marine metagenome</name>
    <dbReference type="NCBI Taxonomy" id="408172"/>
    <lineage>
        <taxon>unclassified sequences</taxon>
        <taxon>metagenomes</taxon>
        <taxon>ecological metagenomes</taxon>
    </lineage>
</organism>
<evidence type="ECO:0000259" key="1">
    <source>
        <dbReference type="Pfam" id="PF02602"/>
    </source>
</evidence>
<evidence type="ECO:0000313" key="2">
    <source>
        <dbReference type="EMBL" id="SVD82601.1"/>
    </source>
</evidence>
<sequence length="188" mass="20375">VKLLLTRPREQAEALAIKLRARDIDVWIEPMLSIIPHTNVKLEIDDYQALLVTSSNGADSLAEATTRRDLKLYAVGDVTAATLSHHDFADVWSADGNADDLAAMVEKDVDPSEGSLLHVGGVNLAGDLISRLRSKGYKTDHIALYHTVAASALTREVRSAMANREIDGVLFFSPETARIFVALVVGAL</sequence>
<reference evidence="2" key="1">
    <citation type="submission" date="2018-05" db="EMBL/GenBank/DDBJ databases">
        <authorList>
            <person name="Lanie J.A."/>
            <person name="Ng W.-L."/>
            <person name="Kazmierczak K.M."/>
            <person name="Andrzejewski T.M."/>
            <person name="Davidsen T.M."/>
            <person name="Wayne K.J."/>
            <person name="Tettelin H."/>
            <person name="Glass J.I."/>
            <person name="Rusch D."/>
            <person name="Podicherti R."/>
            <person name="Tsui H.-C.T."/>
            <person name="Winkler M.E."/>
        </authorList>
    </citation>
    <scope>NUCLEOTIDE SEQUENCE</scope>
</reference>
<feature type="non-terminal residue" evidence="2">
    <location>
        <position position="188"/>
    </location>
</feature>
<feature type="domain" description="Tetrapyrrole biosynthesis uroporphyrinogen III synthase" evidence="1">
    <location>
        <begin position="14"/>
        <end position="184"/>
    </location>
</feature>
<proteinExistence type="predicted"/>
<dbReference type="GO" id="GO:0004852">
    <property type="term" value="F:uroporphyrinogen-III synthase activity"/>
    <property type="evidence" value="ECO:0007669"/>
    <property type="project" value="InterPro"/>
</dbReference>
<feature type="non-terminal residue" evidence="2">
    <location>
        <position position="1"/>
    </location>
</feature>
<dbReference type="GO" id="GO:0006780">
    <property type="term" value="P:uroporphyrinogen III biosynthetic process"/>
    <property type="evidence" value="ECO:0007669"/>
    <property type="project" value="InterPro"/>
</dbReference>
<dbReference type="PANTHER" id="PTHR12390">
    <property type="entry name" value="UROPORPHYRINOGEN III SYNTHASE"/>
    <property type="match status" value="1"/>
</dbReference>
<dbReference type="PANTHER" id="PTHR12390:SF0">
    <property type="entry name" value="UROPORPHYRINOGEN-III SYNTHASE"/>
    <property type="match status" value="1"/>
</dbReference>
<dbReference type="InterPro" id="IPR036108">
    <property type="entry name" value="4pyrrol_syn_uPrphyn_synt_sf"/>
</dbReference>